<proteinExistence type="predicted"/>
<protein>
    <submittedName>
        <fullName evidence="1">Carbon-nitrogen hydrolase family protein</fullName>
    </submittedName>
</protein>
<gene>
    <name evidence="1" type="ORF">H2B05_01470</name>
</gene>
<sequence length="245" mass="28076">MLKVGLIQTQTYSTNSEGISKVSKLLESIGKKKASIVCLPEQWLKNNEILDFDSEFKNFKEIAKKYQMTIIPGAFYNQNKEELLITSPIIDPEGEIIGQQEKIHPFDYEKKSVTPGREAKIFNTSCRFGVIICYDMVFPRVSETFVKKGAQILFSPSRIVRRGIIPWETYVLARSLENRIPILAANVQSRKYGGNSMIVDLNEKNKVMIPKITKIQQEGFAVKSFDLSKFEKTRKIRFSDSKEFS</sequence>
<evidence type="ECO:0000313" key="1">
    <source>
        <dbReference type="EMBL" id="MBA4453600.1"/>
    </source>
</evidence>
<organism evidence="1 2">
    <name type="scientific">Candidatus Nitrosomaritimum aestuariumsis</name>
    <dbReference type="NCBI Taxonomy" id="3342354"/>
    <lineage>
        <taxon>Archaea</taxon>
        <taxon>Nitrososphaerota</taxon>
        <taxon>Nitrososphaeria</taxon>
        <taxon>Nitrosopumilales</taxon>
        <taxon>Nitrosopumilaceae</taxon>
        <taxon>Candidatus Nitrosomaritimum</taxon>
    </lineage>
</organism>
<dbReference type="Proteomes" id="UP000526786">
    <property type="component" value="Unassembled WGS sequence"/>
</dbReference>
<name>A0AC60W1Y2_9ARCH</name>
<dbReference type="EMBL" id="JACENC010000063">
    <property type="protein sequence ID" value="MBA4453600.1"/>
    <property type="molecule type" value="Genomic_DNA"/>
</dbReference>
<evidence type="ECO:0000313" key="2">
    <source>
        <dbReference type="Proteomes" id="UP000526786"/>
    </source>
</evidence>
<accession>A0AC60W1Y2</accession>
<keyword evidence="1" id="KW-0378">Hydrolase</keyword>
<reference evidence="1 2" key="1">
    <citation type="journal article" date="2020" name="Appl. Environ. Microbiol.">
        <title>Genomic Characteristics of a Novel Species of Ammonia-Oxidizing Archaea from the Jiulong River Estuary.</title>
        <authorList>
            <person name="Zou D."/>
            <person name="Wan R."/>
            <person name="Han L."/>
            <person name="Xu M.N."/>
            <person name="Liu Y."/>
            <person name="Liu H."/>
            <person name="Kao S.J."/>
            <person name="Li M."/>
        </authorList>
    </citation>
    <scope>NUCLEOTIDE SEQUENCE [LARGE SCALE GENOMIC DNA]</scope>
    <source>
        <strain evidence="1">W2bin3</strain>
    </source>
</reference>
<comment type="caution">
    <text evidence="1">The sequence shown here is derived from an EMBL/GenBank/DDBJ whole genome shotgun (WGS) entry which is preliminary data.</text>
</comment>